<dbReference type="GO" id="GO:0005634">
    <property type="term" value="C:nucleus"/>
    <property type="evidence" value="ECO:0007669"/>
    <property type="project" value="UniProtKB-SubCell"/>
</dbReference>
<feature type="region of interest" description="Disordered" evidence="7">
    <location>
        <begin position="105"/>
        <end position="197"/>
    </location>
</feature>
<keyword evidence="10" id="KW-1185">Reference proteome</keyword>
<dbReference type="InterPro" id="IPR017923">
    <property type="entry name" value="TFIIS_N"/>
</dbReference>
<evidence type="ECO:0000256" key="4">
    <source>
        <dbReference type="ARBA" id="ARBA00037349"/>
    </source>
</evidence>
<dbReference type="PANTHER" id="PTHR46010">
    <property type="entry name" value="PROTEIN IWS1 HOMOLOG"/>
    <property type="match status" value="1"/>
</dbReference>
<dbReference type="InterPro" id="IPR051037">
    <property type="entry name" value="RNAPII_TF_IWS1"/>
</dbReference>
<dbReference type="InterPro" id="IPR035441">
    <property type="entry name" value="TFIIS/LEDGF_dom_sf"/>
</dbReference>
<dbReference type="SUPFAM" id="SSF47676">
    <property type="entry name" value="Conserved domain common to transcription factors TFIIS, elongin A, CRSP70"/>
    <property type="match status" value="1"/>
</dbReference>
<gene>
    <name evidence="9" type="ORF">EJ05DRAFT_540195</name>
</gene>
<feature type="domain" description="TFIIS N-terminal" evidence="8">
    <location>
        <begin position="267"/>
        <end position="344"/>
    </location>
</feature>
<keyword evidence="1" id="KW-0805">Transcription regulation</keyword>
<dbReference type="FunFam" id="1.20.930.10:FF:000003">
    <property type="entry name" value="Putative Transcription factor IWS1"/>
    <property type="match status" value="1"/>
</dbReference>
<feature type="compositionally biased region" description="Basic and acidic residues" evidence="7">
    <location>
        <begin position="173"/>
        <end position="190"/>
    </location>
</feature>
<dbReference type="PANTHER" id="PTHR46010:SF1">
    <property type="entry name" value="PROTEIN IWS1 HOMOLOG"/>
    <property type="match status" value="1"/>
</dbReference>
<comment type="subcellular location">
    <subcellularLocation>
        <location evidence="6">Nucleus</location>
    </subcellularLocation>
</comment>
<organism evidence="9 10">
    <name type="scientific">Pseudovirgaria hyperparasitica</name>
    <dbReference type="NCBI Taxonomy" id="470096"/>
    <lineage>
        <taxon>Eukaryota</taxon>
        <taxon>Fungi</taxon>
        <taxon>Dikarya</taxon>
        <taxon>Ascomycota</taxon>
        <taxon>Pezizomycotina</taxon>
        <taxon>Dothideomycetes</taxon>
        <taxon>Dothideomycetes incertae sedis</taxon>
        <taxon>Acrospermales</taxon>
        <taxon>Acrospermaceae</taxon>
        <taxon>Pseudovirgaria</taxon>
    </lineage>
</organism>
<evidence type="ECO:0000256" key="6">
    <source>
        <dbReference type="PROSITE-ProRule" id="PRU00649"/>
    </source>
</evidence>
<dbReference type="PROSITE" id="PS51319">
    <property type="entry name" value="TFIIS_N"/>
    <property type="match status" value="1"/>
</dbReference>
<evidence type="ECO:0000256" key="3">
    <source>
        <dbReference type="ARBA" id="ARBA00023242"/>
    </source>
</evidence>
<dbReference type="AlphaFoldDB" id="A0A6A6W048"/>
<keyword evidence="3 6" id="KW-0539">Nucleus</keyword>
<accession>A0A6A6W048</accession>
<evidence type="ECO:0000256" key="2">
    <source>
        <dbReference type="ARBA" id="ARBA00023163"/>
    </source>
</evidence>
<feature type="compositionally biased region" description="Basic residues" evidence="7">
    <location>
        <begin position="120"/>
        <end position="135"/>
    </location>
</feature>
<dbReference type="Proteomes" id="UP000799437">
    <property type="component" value="Unassembled WGS sequence"/>
</dbReference>
<dbReference type="OrthoDB" id="21124at2759"/>
<evidence type="ECO:0000259" key="8">
    <source>
        <dbReference type="PROSITE" id="PS51319"/>
    </source>
</evidence>
<keyword evidence="2" id="KW-0804">Transcription</keyword>
<dbReference type="Gene3D" id="1.20.930.10">
    <property type="entry name" value="Conserved domain common to transcription factors TFIIS, elongin A, CRSP70"/>
    <property type="match status" value="1"/>
</dbReference>
<dbReference type="EMBL" id="ML996577">
    <property type="protein sequence ID" value="KAF2755466.1"/>
    <property type="molecule type" value="Genomic_DNA"/>
</dbReference>
<evidence type="ECO:0000256" key="1">
    <source>
        <dbReference type="ARBA" id="ARBA00023015"/>
    </source>
</evidence>
<feature type="compositionally biased region" description="Acidic residues" evidence="7">
    <location>
        <begin position="46"/>
        <end position="76"/>
    </location>
</feature>
<sequence>MDDIQTPPDDATVQTPVMPEGNADPGDPLGPDVEEENNPDAPEVFPQEDVELTGENEVDKDGEDSDNESVLSDVDEAQFEDFNPADIAIEDQPVALDDDLLGQIKVSKRKRGEDGEGGVQKKKKEGRREKPKNRKKRDEDHFSGGEELEGKRSRKKDRVRAATPVEDDTNLTPEERRRRALDRAMDEAQRKPKVRRKKDGIDLEAMADAEIEDMRKRMTDAAANDAEDRKHGRPAMRKLKLLPEVVSLLNKNTLQNSLVDPDLNLLQAVCFFLEPLHDGSLPAYNIQRELFDALGKLPITKDALTASGIGKVVYFYTKTKRAEPGIKRHAEKLVADWTRPILRRNDDYRKKDVAQADYDPTRLPIRNSQSNSQAAIAAAARARALAAPARSNRARVETEHMSYTIAPRSNVVGSDVKQSRNPFTLKLNRGKGVKR</sequence>
<dbReference type="RefSeq" id="XP_033597917.1">
    <property type="nucleotide sequence ID" value="XM_033749582.1"/>
</dbReference>
<feature type="compositionally biased region" description="Basic and acidic residues" evidence="7">
    <location>
        <begin position="136"/>
        <end position="151"/>
    </location>
</feature>
<evidence type="ECO:0000256" key="7">
    <source>
        <dbReference type="SAM" id="MobiDB-lite"/>
    </source>
</evidence>
<comment type="function">
    <text evidence="4">Transcription factor involved in RNA polymerase II transcription regulation. May function in both SPT15/TBP post-recruitment and recruitment steps of transcription.</text>
</comment>
<name>A0A6A6W048_9PEZI</name>
<feature type="region of interest" description="Disordered" evidence="7">
    <location>
        <begin position="81"/>
        <end position="100"/>
    </location>
</feature>
<evidence type="ECO:0000313" key="9">
    <source>
        <dbReference type="EMBL" id="KAF2755466.1"/>
    </source>
</evidence>
<evidence type="ECO:0000256" key="5">
    <source>
        <dbReference type="ARBA" id="ARBA00037992"/>
    </source>
</evidence>
<dbReference type="GeneID" id="54490636"/>
<dbReference type="GO" id="GO:0016973">
    <property type="term" value="P:poly(A)+ mRNA export from nucleus"/>
    <property type="evidence" value="ECO:0007669"/>
    <property type="project" value="TreeGrafter"/>
</dbReference>
<comment type="similarity">
    <text evidence="5">Belongs to the IWS1 family.</text>
</comment>
<dbReference type="Pfam" id="PF08711">
    <property type="entry name" value="Med26"/>
    <property type="match status" value="1"/>
</dbReference>
<evidence type="ECO:0000313" key="10">
    <source>
        <dbReference type="Proteomes" id="UP000799437"/>
    </source>
</evidence>
<protein>
    <recommendedName>
        <fullName evidence="8">TFIIS N-terminal domain-containing protein</fullName>
    </recommendedName>
</protein>
<reference evidence="9" key="1">
    <citation type="journal article" date="2020" name="Stud. Mycol.">
        <title>101 Dothideomycetes genomes: a test case for predicting lifestyles and emergence of pathogens.</title>
        <authorList>
            <person name="Haridas S."/>
            <person name="Albert R."/>
            <person name="Binder M."/>
            <person name="Bloem J."/>
            <person name="Labutti K."/>
            <person name="Salamov A."/>
            <person name="Andreopoulos B."/>
            <person name="Baker S."/>
            <person name="Barry K."/>
            <person name="Bills G."/>
            <person name="Bluhm B."/>
            <person name="Cannon C."/>
            <person name="Castanera R."/>
            <person name="Culley D."/>
            <person name="Daum C."/>
            <person name="Ezra D."/>
            <person name="Gonzalez J."/>
            <person name="Henrissat B."/>
            <person name="Kuo A."/>
            <person name="Liang C."/>
            <person name="Lipzen A."/>
            <person name="Lutzoni F."/>
            <person name="Magnuson J."/>
            <person name="Mondo S."/>
            <person name="Nolan M."/>
            <person name="Ohm R."/>
            <person name="Pangilinan J."/>
            <person name="Park H.-J."/>
            <person name="Ramirez L."/>
            <person name="Alfaro M."/>
            <person name="Sun H."/>
            <person name="Tritt A."/>
            <person name="Yoshinaga Y."/>
            <person name="Zwiers L.-H."/>
            <person name="Turgeon B."/>
            <person name="Goodwin S."/>
            <person name="Spatafora J."/>
            <person name="Crous P."/>
            <person name="Grigoriev I."/>
        </authorList>
    </citation>
    <scope>NUCLEOTIDE SEQUENCE</scope>
    <source>
        <strain evidence="9">CBS 121739</strain>
    </source>
</reference>
<feature type="region of interest" description="Disordered" evidence="7">
    <location>
        <begin position="1"/>
        <end position="76"/>
    </location>
</feature>
<proteinExistence type="inferred from homology"/>